<dbReference type="AlphaFoldDB" id="A0AAW1YXB3"/>
<evidence type="ECO:0000313" key="2">
    <source>
        <dbReference type="Proteomes" id="UP001479290"/>
    </source>
</evidence>
<protein>
    <submittedName>
        <fullName evidence="1">Uncharacterized protein</fullName>
    </submittedName>
</protein>
<sequence>MVLTYASQRSAINSRPSLSVDELKREWPFLFMKKFLMQHFTSLTGIELYERLRECIAGKGRRVLQFFKTQLLRWTKEVKTVLADIERLQGENMDSTIAVILLMMTFFKEKDDAIFLLADRFHPDIKKWMLCVEGKVVIQSVNPQDDFTSALAVFFASFYIFNLEYQAEAASTLEFIQRFLVRINPENTKCKAKFQQSHNSGRMVQRRNRALNSHVASFIKEFTNYDWLNY</sequence>
<accession>A0AAW1YXB3</accession>
<keyword evidence="2" id="KW-1185">Reference proteome</keyword>
<gene>
    <name evidence="1" type="ORF">ABG768_018478</name>
</gene>
<evidence type="ECO:0000313" key="1">
    <source>
        <dbReference type="EMBL" id="KAK9952664.1"/>
    </source>
</evidence>
<dbReference type="EMBL" id="JAWDJR010000024">
    <property type="protein sequence ID" value="KAK9952664.1"/>
    <property type="molecule type" value="Genomic_DNA"/>
</dbReference>
<comment type="caution">
    <text evidence="1">The sequence shown here is derived from an EMBL/GenBank/DDBJ whole genome shotgun (WGS) entry which is preliminary data.</text>
</comment>
<dbReference type="PANTHER" id="PTHR31025:SF22">
    <property type="entry name" value="IP13529P"/>
    <property type="match status" value="1"/>
</dbReference>
<name>A0AAW1YXB3_CULAL</name>
<reference evidence="1 2" key="1">
    <citation type="submission" date="2024-05" db="EMBL/GenBank/DDBJ databases">
        <title>A high-quality chromosomal-level genome assembly of Topmouth culter (Culter alburnus).</title>
        <authorList>
            <person name="Zhao H."/>
        </authorList>
    </citation>
    <scope>NUCLEOTIDE SEQUENCE [LARGE SCALE GENOMIC DNA]</scope>
    <source>
        <strain evidence="1">CATC2023</strain>
        <tissue evidence="1">Muscle</tissue>
    </source>
</reference>
<dbReference type="PANTHER" id="PTHR31025">
    <property type="entry name" value="SI:CH211-196P9.1-RELATED"/>
    <property type="match status" value="1"/>
</dbReference>
<proteinExistence type="predicted"/>
<organism evidence="1 2">
    <name type="scientific">Culter alburnus</name>
    <name type="common">Topmouth culter</name>
    <dbReference type="NCBI Taxonomy" id="194366"/>
    <lineage>
        <taxon>Eukaryota</taxon>
        <taxon>Metazoa</taxon>
        <taxon>Chordata</taxon>
        <taxon>Craniata</taxon>
        <taxon>Vertebrata</taxon>
        <taxon>Euteleostomi</taxon>
        <taxon>Actinopterygii</taxon>
        <taxon>Neopterygii</taxon>
        <taxon>Teleostei</taxon>
        <taxon>Ostariophysi</taxon>
        <taxon>Cypriniformes</taxon>
        <taxon>Xenocyprididae</taxon>
        <taxon>Xenocypridinae</taxon>
        <taxon>Culter</taxon>
    </lineage>
</organism>
<dbReference type="Proteomes" id="UP001479290">
    <property type="component" value="Unassembled WGS sequence"/>
</dbReference>